<dbReference type="NCBIfam" id="NF005559">
    <property type="entry name" value="PRK07231.1"/>
    <property type="match status" value="1"/>
</dbReference>
<dbReference type="Pfam" id="PF13561">
    <property type="entry name" value="adh_short_C2"/>
    <property type="match status" value="1"/>
</dbReference>
<sequence length="248" mass="25090">MSLAGRAAFVTGGSRGIGLACARALAQRGADIAISGSADPDGLQAKAAELADEFGVTAIGLVCDNAEPSQIPAAYKTIRSELGRLDVLVNNAGIMEGALIGMIGNDVLRRTMAINVEGAIAHLQAAAKLLRRAKGGSIINLTSILGVEGRAGQTVYAASKAAVIGATKSAAKELAGEQIRVNAVAPGFISTDLTAALDEAEREATVEAIAMGRAGTPEDVADTVLYLASDLSKYVTGQVIGVDGGMRA</sequence>
<reference evidence="4 5" key="1">
    <citation type="journal article" date="2018" name="Int. J. Syst. Evol. Microbiol.">
        <title>Epidermidibacterium keratini gen. nov., sp. nov., a member of the family Sporichthyaceae, isolated from keratin epidermis.</title>
        <authorList>
            <person name="Lee D.G."/>
            <person name="Trujillo M.E."/>
            <person name="Kang S."/>
            <person name="Nam J.J."/>
            <person name="Kim Y.J."/>
        </authorList>
    </citation>
    <scope>NUCLEOTIDE SEQUENCE [LARGE SCALE GENOMIC DNA]</scope>
    <source>
        <strain evidence="4 5">EPI-7</strain>
    </source>
</reference>
<dbReference type="PRINTS" id="PR00080">
    <property type="entry name" value="SDRFAMILY"/>
</dbReference>
<dbReference type="PANTHER" id="PTHR42879:SF2">
    <property type="entry name" value="3-OXOACYL-[ACYL-CARRIER-PROTEIN] REDUCTASE FABG"/>
    <property type="match status" value="1"/>
</dbReference>
<feature type="domain" description="Ketoreductase" evidence="3">
    <location>
        <begin position="6"/>
        <end position="200"/>
    </location>
</feature>
<organism evidence="4 5">
    <name type="scientific">Epidermidibacterium keratini</name>
    <dbReference type="NCBI Taxonomy" id="1891644"/>
    <lineage>
        <taxon>Bacteria</taxon>
        <taxon>Bacillati</taxon>
        <taxon>Actinomycetota</taxon>
        <taxon>Actinomycetes</taxon>
        <taxon>Sporichthyales</taxon>
        <taxon>Sporichthyaceae</taxon>
        <taxon>Epidermidibacterium</taxon>
    </lineage>
</organism>
<dbReference type="SUPFAM" id="SSF51735">
    <property type="entry name" value="NAD(P)-binding Rossmann-fold domains"/>
    <property type="match status" value="1"/>
</dbReference>
<keyword evidence="5" id="KW-1185">Reference proteome</keyword>
<dbReference type="AlphaFoldDB" id="A0A7L4YTK4"/>
<dbReference type="InterPro" id="IPR057326">
    <property type="entry name" value="KR_dom"/>
</dbReference>
<dbReference type="KEGG" id="eke:EK0264_10630"/>
<evidence type="ECO:0000256" key="1">
    <source>
        <dbReference type="ARBA" id="ARBA00006484"/>
    </source>
</evidence>
<proteinExistence type="inferred from homology"/>
<dbReference type="InterPro" id="IPR036291">
    <property type="entry name" value="NAD(P)-bd_dom_sf"/>
</dbReference>
<dbReference type="EC" id="1.1.1.47" evidence="4"/>
<dbReference type="EMBL" id="CP047156">
    <property type="protein sequence ID" value="QHC02392.1"/>
    <property type="molecule type" value="Genomic_DNA"/>
</dbReference>
<dbReference type="Proteomes" id="UP000463857">
    <property type="component" value="Chromosome"/>
</dbReference>
<evidence type="ECO:0000259" key="3">
    <source>
        <dbReference type="SMART" id="SM00822"/>
    </source>
</evidence>
<dbReference type="OrthoDB" id="286404at2"/>
<dbReference type="InParanoid" id="A0A7L4YTK4"/>
<dbReference type="Gene3D" id="3.40.50.720">
    <property type="entry name" value="NAD(P)-binding Rossmann-like Domain"/>
    <property type="match status" value="1"/>
</dbReference>
<evidence type="ECO:0000313" key="5">
    <source>
        <dbReference type="Proteomes" id="UP000463857"/>
    </source>
</evidence>
<comment type="similarity">
    <text evidence="1">Belongs to the short-chain dehydrogenases/reductases (SDR) family.</text>
</comment>
<dbReference type="PRINTS" id="PR00081">
    <property type="entry name" value="GDHRDH"/>
</dbReference>
<keyword evidence="2 4" id="KW-0560">Oxidoreductase</keyword>
<evidence type="ECO:0000256" key="2">
    <source>
        <dbReference type="ARBA" id="ARBA00023002"/>
    </source>
</evidence>
<gene>
    <name evidence="4" type="ORF">EK0264_10630</name>
</gene>
<dbReference type="PANTHER" id="PTHR42879">
    <property type="entry name" value="3-OXOACYL-(ACYL-CARRIER-PROTEIN) REDUCTASE"/>
    <property type="match status" value="1"/>
</dbReference>
<dbReference type="InterPro" id="IPR050259">
    <property type="entry name" value="SDR"/>
</dbReference>
<evidence type="ECO:0000313" key="4">
    <source>
        <dbReference type="EMBL" id="QHC02392.1"/>
    </source>
</evidence>
<dbReference type="InterPro" id="IPR002347">
    <property type="entry name" value="SDR_fam"/>
</dbReference>
<protein>
    <submittedName>
        <fullName evidence="4">Glucose 1-dehydrogenase</fullName>
        <ecNumber evidence="4">1.1.1.47</ecNumber>
    </submittedName>
</protein>
<dbReference type="FunFam" id="3.40.50.720:FF:000084">
    <property type="entry name" value="Short-chain dehydrogenase reductase"/>
    <property type="match status" value="1"/>
</dbReference>
<dbReference type="GO" id="GO:0047936">
    <property type="term" value="F:glucose 1-dehydrogenase [NAD(P)+] activity"/>
    <property type="evidence" value="ECO:0007669"/>
    <property type="project" value="UniProtKB-EC"/>
</dbReference>
<name>A0A7L4YTK4_9ACTN</name>
<accession>A0A7L4YTK4</accession>
<dbReference type="SMART" id="SM00822">
    <property type="entry name" value="PKS_KR"/>
    <property type="match status" value="1"/>
</dbReference>